<dbReference type="AlphaFoldDB" id="X0YG02"/>
<evidence type="ECO:0000313" key="2">
    <source>
        <dbReference type="EMBL" id="GAG46142.1"/>
    </source>
</evidence>
<dbReference type="Pfam" id="PF12704">
    <property type="entry name" value="MacB_PCD"/>
    <property type="match status" value="1"/>
</dbReference>
<sequence>LLRPFPFPQGEQILHLEYRNPTRGLRGLDVSIHDYLDWRAQQSVFEDLGAFYTGTVNLSGSERPERYFGGFVTANTFDILRVDPILGRTFTPQESVPGSPMVAVISHSVWRTRFQSDPDVVGQTIRVNGEPATLIGVMPEEFAFPYWQDVWVPLRMNPLELERGAGPGLEAFGRLRDDATLQQAVVEFQGISARLEGEYPDTNEGLQAYLEPYAESYRDDNSPFFPFLIM</sequence>
<feature type="non-terminal residue" evidence="2">
    <location>
        <position position="230"/>
    </location>
</feature>
<name>X0YG02_9ZZZZ</name>
<evidence type="ECO:0000259" key="1">
    <source>
        <dbReference type="Pfam" id="PF12704"/>
    </source>
</evidence>
<dbReference type="EMBL" id="BARS01052833">
    <property type="protein sequence ID" value="GAG46142.1"/>
    <property type="molecule type" value="Genomic_DNA"/>
</dbReference>
<feature type="domain" description="MacB-like periplasmic core" evidence="1">
    <location>
        <begin position="29"/>
        <end position="188"/>
    </location>
</feature>
<reference evidence="2" key="1">
    <citation type="journal article" date="2014" name="Front. Microbiol.">
        <title>High frequency of phylogenetically diverse reductive dehalogenase-homologous genes in deep subseafloor sedimentary metagenomes.</title>
        <authorList>
            <person name="Kawai M."/>
            <person name="Futagami T."/>
            <person name="Toyoda A."/>
            <person name="Takaki Y."/>
            <person name="Nishi S."/>
            <person name="Hori S."/>
            <person name="Arai W."/>
            <person name="Tsubouchi T."/>
            <person name="Morono Y."/>
            <person name="Uchiyama I."/>
            <person name="Ito T."/>
            <person name="Fujiyama A."/>
            <person name="Inagaki F."/>
            <person name="Takami H."/>
        </authorList>
    </citation>
    <scope>NUCLEOTIDE SEQUENCE</scope>
    <source>
        <strain evidence="2">Expedition CK06-06</strain>
    </source>
</reference>
<organism evidence="2">
    <name type="scientific">marine sediment metagenome</name>
    <dbReference type="NCBI Taxonomy" id="412755"/>
    <lineage>
        <taxon>unclassified sequences</taxon>
        <taxon>metagenomes</taxon>
        <taxon>ecological metagenomes</taxon>
    </lineage>
</organism>
<accession>X0YG02</accession>
<proteinExistence type="predicted"/>
<comment type="caution">
    <text evidence="2">The sequence shown here is derived from an EMBL/GenBank/DDBJ whole genome shotgun (WGS) entry which is preliminary data.</text>
</comment>
<protein>
    <recommendedName>
        <fullName evidence="1">MacB-like periplasmic core domain-containing protein</fullName>
    </recommendedName>
</protein>
<feature type="non-terminal residue" evidence="2">
    <location>
        <position position="1"/>
    </location>
</feature>
<dbReference type="InterPro" id="IPR025857">
    <property type="entry name" value="MacB_PCD"/>
</dbReference>
<gene>
    <name evidence="2" type="ORF">S01H1_78492</name>
</gene>